<dbReference type="Pfam" id="PF02915">
    <property type="entry name" value="Rubrerythrin"/>
    <property type="match status" value="1"/>
</dbReference>
<dbReference type="SMART" id="SM00450">
    <property type="entry name" value="RHOD"/>
    <property type="match status" value="1"/>
</dbReference>
<evidence type="ECO:0000259" key="1">
    <source>
        <dbReference type="PROSITE" id="PS50206"/>
    </source>
</evidence>
<feature type="domain" description="Rhodanese" evidence="1">
    <location>
        <begin position="24"/>
        <end position="105"/>
    </location>
</feature>
<dbReference type="SUPFAM" id="SSF47240">
    <property type="entry name" value="Ferritin-like"/>
    <property type="match status" value="1"/>
</dbReference>
<dbReference type="PROSITE" id="PS50206">
    <property type="entry name" value="RHODANESE_3"/>
    <property type="match status" value="1"/>
</dbReference>
<dbReference type="Pfam" id="PF00581">
    <property type="entry name" value="Rhodanese"/>
    <property type="match status" value="1"/>
</dbReference>
<name>A0A1B7XET9_9BACT</name>
<accession>A0A1B7XET9</accession>
<dbReference type="CDD" id="cd00158">
    <property type="entry name" value="RHOD"/>
    <property type="match status" value="1"/>
</dbReference>
<dbReference type="RefSeq" id="WP_066853971.1">
    <property type="nucleotide sequence ID" value="NZ_JXMS01000009.1"/>
</dbReference>
<dbReference type="Proteomes" id="UP000091979">
    <property type="component" value="Unassembled WGS sequence"/>
</dbReference>
<sequence>MRWKQFLTPVESVSSEKALDMLAADESIQLVDVRQPAEYDDGHIAGAKHIPLGELLDRATELDKAKPVMVYCAIGGRSRVAAQLLSGQEFHQVYNLTGGFNIWEGWESIGTYDQGLELFNGLESLEEVLLIAYRMELALGEFYTDMAARVSNQEAASLFQKLASIEAKHKANVISQYTELTGNSFPENIDADGAFEGGLTTAEYIARLGSDMEKPLDIIEFAMSVEGQAMDLYMRAADKAPSEAAKKALLQIASEEKAHLNSLAAVMDSLYAAQR</sequence>
<dbReference type="STRING" id="1560234.SP90_07030"/>
<dbReference type="PATRIC" id="fig|1560234.3.peg.3376"/>
<evidence type="ECO:0000313" key="3">
    <source>
        <dbReference type="Proteomes" id="UP000091979"/>
    </source>
</evidence>
<protein>
    <recommendedName>
        <fullName evidence="1">Rhodanese domain-containing protein</fullName>
    </recommendedName>
</protein>
<dbReference type="Gene3D" id="1.20.1260.10">
    <property type="match status" value="1"/>
</dbReference>
<dbReference type="GO" id="GO:0016491">
    <property type="term" value="F:oxidoreductase activity"/>
    <property type="evidence" value="ECO:0007669"/>
    <property type="project" value="InterPro"/>
</dbReference>
<dbReference type="InterPro" id="IPR012347">
    <property type="entry name" value="Ferritin-like"/>
</dbReference>
<dbReference type="CDD" id="cd01045">
    <property type="entry name" value="Ferritin_like_AB"/>
    <property type="match status" value="1"/>
</dbReference>
<comment type="caution">
    <text evidence="2">The sequence shown here is derived from an EMBL/GenBank/DDBJ whole genome shotgun (WGS) entry which is preliminary data.</text>
</comment>
<dbReference type="AlphaFoldDB" id="A0A1B7XET9"/>
<dbReference type="EMBL" id="JXMS01000009">
    <property type="protein sequence ID" value="OBQ52711.1"/>
    <property type="molecule type" value="Genomic_DNA"/>
</dbReference>
<gene>
    <name evidence="2" type="ORF">SP90_07030</name>
</gene>
<reference evidence="2 3" key="1">
    <citation type="submission" date="2015-01" db="EMBL/GenBank/DDBJ databases">
        <title>Desulfovibrio sp. JC271 draft genome sequence.</title>
        <authorList>
            <person name="Shivani Y."/>
            <person name="Subhash Y."/>
            <person name="Sasikala C."/>
            <person name="Ramana C.V."/>
        </authorList>
    </citation>
    <scope>NUCLEOTIDE SEQUENCE [LARGE SCALE GENOMIC DNA]</scope>
    <source>
        <strain evidence="2 3">JC271</strain>
    </source>
</reference>
<evidence type="ECO:0000313" key="2">
    <source>
        <dbReference type="EMBL" id="OBQ52711.1"/>
    </source>
</evidence>
<keyword evidence="3" id="KW-1185">Reference proteome</keyword>
<dbReference type="InterPro" id="IPR050229">
    <property type="entry name" value="GlpE_sulfurtransferase"/>
</dbReference>
<dbReference type="InterPro" id="IPR009078">
    <property type="entry name" value="Ferritin-like_SF"/>
</dbReference>
<dbReference type="InterPro" id="IPR001763">
    <property type="entry name" value="Rhodanese-like_dom"/>
</dbReference>
<dbReference type="SUPFAM" id="SSF52821">
    <property type="entry name" value="Rhodanese/Cell cycle control phosphatase"/>
    <property type="match status" value="1"/>
</dbReference>
<dbReference type="Gene3D" id="3.40.250.10">
    <property type="entry name" value="Rhodanese-like domain"/>
    <property type="match status" value="1"/>
</dbReference>
<dbReference type="InterPro" id="IPR036873">
    <property type="entry name" value="Rhodanese-like_dom_sf"/>
</dbReference>
<dbReference type="OrthoDB" id="285281at2"/>
<organism evidence="2 3">
    <name type="scientific">Halodesulfovibrio spirochaetisodalis</name>
    <dbReference type="NCBI Taxonomy" id="1560234"/>
    <lineage>
        <taxon>Bacteria</taxon>
        <taxon>Pseudomonadati</taxon>
        <taxon>Thermodesulfobacteriota</taxon>
        <taxon>Desulfovibrionia</taxon>
        <taxon>Desulfovibrionales</taxon>
        <taxon>Desulfovibrionaceae</taxon>
        <taxon>Halodesulfovibrio</taxon>
    </lineage>
</organism>
<dbReference type="GO" id="GO:0046872">
    <property type="term" value="F:metal ion binding"/>
    <property type="evidence" value="ECO:0007669"/>
    <property type="project" value="InterPro"/>
</dbReference>
<proteinExistence type="predicted"/>
<dbReference type="InterPro" id="IPR003251">
    <property type="entry name" value="Rr_diiron-bd_dom"/>
</dbReference>
<dbReference type="PANTHER" id="PTHR43031">
    <property type="entry name" value="FAD-DEPENDENT OXIDOREDUCTASE"/>
    <property type="match status" value="1"/>
</dbReference>
<dbReference type="PANTHER" id="PTHR43031:SF1">
    <property type="entry name" value="PYRIDINE NUCLEOTIDE-DISULPHIDE OXIDOREDUCTASE"/>
    <property type="match status" value="1"/>
</dbReference>